<keyword evidence="1" id="KW-0812">Transmembrane</keyword>
<keyword evidence="1" id="KW-1133">Transmembrane helix</keyword>
<gene>
    <name evidence="2" type="ORF">H9926_11495</name>
</gene>
<keyword evidence="1" id="KW-0472">Membrane</keyword>
<name>A0A9D2QJ89_9FIRM</name>
<organism evidence="2 3">
    <name type="scientific">Candidatus Eisenbergiella intestinigallinarum</name>
    <dbReference type="NCBI Taxonomy" id="2838549"/>
    <lineage>
        <taxon>Bacteria</taxon>
        <taxon>Bacillati</taxon>
        <taxon>Bacillota</taxon>
        <taxon>Clostridia</taxon>
        <taxon>Lachnospirales</taxon>
        <taxon>Lachnospiraceae</taxon>
        <taxon>Eisenbergiella</taxon>
    </lineage>
</organism>
<reference evidence="2" key="1">
    <citation type="journal article" date="2021" name="PeerJ">
        <title>Extensive microbial diversity within the chicken gut microbiome revealed by metagenomics and culture.</title>
        <authorList>
            <person name="Gilroy R."/>
            <person name="Ravi A."/>
            <person name="Getino M."/>
            <person name="Pursley I."/>
            <person name="Horton D.L."/>
            <person name="Alikhan N.F."/>
            <person name="Baker D."/>
            <person name="Gharbi K."/>
            <person name="Hall N."/>
            <person name="Watson M."/>
            <person name="Adriaenssens E.M."/>
            <person name="Foster-Nyarko E."/>
            <person name="Jarju S."/>
            <person name="Secka A."/>
            <person name="Antonio M."/>
            <person name="Oren A."/>
            <person name="Chaudhuri R.R."/>
            <person name="La Ragione R."/>
            <person name="Hildebrand F."/>
            <person name="Pallen M.J."/>
        </authorList>
    </citation>
    <scope>NUCLEOTIDE SEQUENCE</scope>
    <source>
        <strain evidence="2">ChiBcec1-1630</strain>
    </source>
</reference>
<feature type="transmembrane region" description="Helical" evidence="1">
    <location>
        <begin position="12"/>
        <end position="35"/>
    </location>
</feature>
<dbReference type="AlphaFoldDB" id="A0A9D2QJ89"/>
<dbReference type="Proteomes" id="UP000823922">
    <property type="component" value="Unassembled WGS sequence"/>
</dbReference>
<reference evidence="2" key="2">
    <citation type="submission" date="2021-04" db="EMBL/GenBank/DDBJ databases">
        <authorList>
            <person name="Gilroy R."/>
        </authorList>
    </citation>
    <scope>NUCLEOTIDE SEQUENCE</scope>
    <source>
        <strain evidence="2">ChiBcec1-1630</strain>
    </source>
</reference>
<comment type="caution">
    <text evidence="2">The sequence shown here is derived from an EMBL/GenBank/DDBJ whole genome shotgun (WGS) entry which is preliminary data.</text>
</comment>
<sequence length="269" mass="31297">MKNDMPPRHKTLKKVIAAALLLLIAAAVFFIWYYLRTWPLRFHAEFDAFFGKGNWEQISSETKESLIYSVYHRSTNPSLSGERPGKFHEWDIAFTNPGGETEIWTISDHTMRINQDKYWLLSPKRYSARQALTQELMDLSFGMAGQQVLDEILRDILPEQEADCINVEISYRNGNPPPGMYSRLIRQSWFNVEQISASEYLKTDLYDFYIRILAYDYRVEKLTQEEQEHLFGSLAEIEEALQEAFGAYADYDIYLGEGYTAEYSGELAD</sequence>
<evidence type="ECO:0000313" key="3">
    <source>
        <dbReference type="Proteomes" id="UP000823922"/>
    </source>
</evidence>
<evidence type="ECO:0000313" key="2">
    <source>
        <dbReference type="EMBL" id="HJC88625.1"/>
    </source>
</evidence>
<evidence type="ECO:0000256" key="1">
    <source>
        <dbReference type="SAM" id="Phobius"/>
    </source>
</evidence>
<protein>
    <submittedName>
        <fullName evidence="2">Uncharacterized protein</fullName>
    </submittedName>
</protein>
<proteinExistence type="predicted"/>
<accession>A0A9D2QJ89</accession>
<dbReference type="EMBL" id="DWVS01000294">
    <property type="protein sequence ID" value="HJC88625.1"/>
    <property type="molecule type" value="Genomic_DNA"/>
</dbReference>